<evidence type="ECO:0000313" key="10">
    <source>
        <dbReference type="EMBL" id="MBV4356100.1"/>
    </source>
</evidence>
<reference evidence="10" key="1">
    <citation type="submission" date="2021-06" db="EMBL/GenBank/DDBJ databases">
        <authorList>
            <person name="Huq M.A."/>
        </authorList>
    </citation>
    <scope>NUCLEOTIDE SEQUENCE</scope>
    <source>
        <strain evidence="10">MAH-26</strain>
    </source>
</reference>
<keyword evidence="7 8" id="KW-0472">Membrane</keyword>
<name>A0A9E2W1H1_9BACT</name>
<sequence>MRTLKFLLRKEFKQIFRDKGLLPLIFIMPMIQLLIMPLAANFDVKNVNVAIVDHDHSTYTQQLVNKIGASGYFRIASYSDSYKEALHLVEHERADIILEIPQNFERNLIRENNQKVFLAADAINGVKGSIGSAYLTNVLSDFNSDVRLKWVQPQRLSAVSTIGIDYSNWFNPLMDYHKFMVPAILALLVTMVGGFVAALNIVREKEIGTIEQINVTPIKKWEFILGKMIPFWLIGIFDFTLGLLIARFVYGIIPVGSIATLYLFVSVYMIALLGFGLLVSTYSSNQLQAMFVAFFFMMIFILMSGLFSPVENMPQWAKAISNLTPVTHFVEVMRMIVLKGSTFADIKKQFFIEIIFAVVLNSWAIWNYRKTS</sequence>
<gene>
    <name evidence="10" type="ORF">KTO63_03005</name>
</gene>
<evidence type="ECO:0000256" key="1">
    <source>
        <dbReference type="ARBA" id="ARBA00004651"/>
    </source>
</evidence>
<comment type="similarity">
    <text evidence="2">Belongs to the ABC-2 integral membrane protein family.</text>
</comment>
<dbReference type="PROSITE" id="PS51012">
    <property type="entry name" value="ABC_TM2"/>
    <property type="match status" value="1"/>
</dbReference>
<dbReference type="GO" id="GO:0005886">
    <property type="term" value="C:plasma membrane"/>
    <property type="evidence" value="ECO:0007669"/>
    <property type="project" value="UniProtKB-SubCell"/>
</dbReference>
<evidence type="ECO:0000259" key="9">
    <source>
        <dbReference type="PROSITE" id="PS51012"/>
    </source>
</evidence>
<feature type="domain" description="ABC transmembrane type-2" evidence="9">
    <location>
        <begin position="146"/>
        <end position="371"/>
    </location>
</feature>
<feature type="transmembrane region" description="Helical" evidence="8">
    <location>
        <begin position="179"/>
        <end position="202"/>
    </location>
</feature>
<dbReference type="InterPro" id="IPR013525">
    <property type="entry name" value="ABC2_TM"/>
</dbReference>
<evidence type="ECO:0000256" key="2">
    <source>
        <dbReference type="ARBA" id="ARBA00007783"/>
    </source>
</evidence>
<dbReference type="Pfam" id="PF12698">
    <property type="entry name" value="ABC2_membrane_3"/>
    <property type="match status" value="1"/>
</dbReference>
<organism evidence="10 11">
    <name type="scientific">Pinibacter aurantiacus</name>
    <dbReference type="NCBI Taxonomy" id="2851599"/>
    <lineage>
        <taxon>Bacteria</taxon>
        <taxon>Pseudomonadati</taxon>
        <taxon>Bacteroidota</taxon>
        <taxon>Chitinophagia</taxon>
        <taxon>Chitinophagales</taxon>
        <taxon>Chitinophagaceae</taxon>
        <taxon>Pinibacter</taxon>
    </lineage>
</organism>
<dbReference type="RefSeq" id="WP_217789635.1">
    <property type="nucleotide sequence ID" value="NZ_JAHSPG010000001.1"/>
</dbReference>
<keyword evidence="4" id="KW-1003">Cell membrane</keyword>
<keyword evidence="6 8" id="KW-1133">Transmembrane helix</keyword>
<keyword evidence="5 8" id="KW-0812">Transmembrane</keyword>
<proteinExistence type="inferred from homology"/>
<feature type="transmembrane region" description="Helical" evidence="8">
    <location>
        <begin position="287"/>
        <end position="307"/>
    </location>
</feature>
<evidence type="ECO:0000256" key="8">
    <source>
        <dbReference type="SAM" id="Phobius"/>
    </source>
</evidence>
<evidence type="ECO:0000256" key="7">
    <source>
        <dbReference type="ARBA" id="ARBA00023136"/>
    </source>
</evidence>
<keyword evidence="3" id="KW-0813">Transport</keyword>
<keyword evidence="11" id="KW-1185">Reference proteome</keyword>
<evidence type="ECO:0000256" key="3">
    <source>
        <dbReference type="ARBA" id="ARBA00022448"/>
    </source>
</evidence>
<feature type="transmembrane region" description="Helical" evidence="8">
    <location>
        <begin position="229"/>
        <end position="253"/>
    </location>
</feature>
<dbReference type="AlphaFoldDB" id="A0A9E2W1H1"/>
<dbReference type="InterPro" id="IPR047817">
    <property type="entry name" value="ABC2_TM_bact-type"/>
</dbReference>
<feature type="transmembrane region" description="Helical" evidence="8">
    <location>
        <begin position="259"/>
        <end position="280"/>
    </location>
</feature>
<dbReference type="PANTHER" id="PTHR30294">
    <property type="entry name" value="MEMBRANE COMPONENT OF ABC TRANSPORTER YHHJ-RELATED"/>
    <property type="match status" value="1"/>
</dbReference>
<protein>
    <submittedName>
        <fullName evidence="10">ABC transporter permease</fullName>
    </submittedName>
</protein>
<dbReference type="Proteomes" id="UP000812270">
    <property type="component" value="Unassembled WGS sequence"/>
</dbReference>
<evidence type="ECO:0000313" key="11">
    <source>
        <dbReference type="Proteomes" id="UP000812270"/>
    </source>
</evidence>
<comment type="caution">
    <text evidence="10">The sequence shown here is derived from an EMBL/GenBank/DDBJ whole genome shotgun (WGS) entry which is preliminary data.</text>
</comment>
<dbReference type="EMBL" id="JAHSPG010000001">
    <property type="protein sequence ID" value="MBV4356100.1"/>
    <property type="molecule type" value="Genomic_DNA"/>
</dbReference>
<comment type="subcellular location">
    <subcellularLocation>
        <location evidence="1">Cell membrane</location>
        <topology evidence="1">Multi-pass membrane protein</topology>
    </subcellularLocation>
</comment>
<feature type="transmembrane region" description="Helical" evidence="8">
    <location>
        <begin position="21"/>
        <end position="40"/>
    </location>
</feature>
<dbReference type="PANTHER" id="PTHR30294:SF29">
    <property type="entry name" value="MULTIDRUG ABC TRANSPORTER PERMEASE YBHS-RELATED"/>
    <property type="match status" value="1"/>
</dbReference>
<evidence type="ECO:0000256" key="6">
    <source>
        <dbReference type="ARBA" id="ARBA00022989"/>
    </source>
</evidence>
<dbReference type="InterPro" id="IPR051449">
    <property type="entry name" value="ABC-2_transporter_component"/>
</dbReference>
<dbReference type="GO" id="GO:0140359">
    <property type="term" value="F:ABC-type transporter activity"/>
    <property type="evidence" value="ECO:0007669"/>
    <property type="project" value="InterPro"/>
</dbReference>
<feature type="transmembrane region" description="Helical" evidence="8">
    <location>
        <begin position="350"/>
        <end position="368"/>
    </location>
</feature>
<evidence type="ECO:0000256" key="5">
    <source>
        <dbReference type="ARBA" id="ARBA00022692"/>
    </source>
</evidence>
<evidence type="ECO:0000256" key="4">
    <source>
        <dbReference type="ARBA" id="ARBA00022475"/>
    </source>
</evidence>
<accession>A0A9E2W1H1</accession>